<reference evidence="1 2" key="1">
    <citation type="submission" date="2021-06" db="EMBL/GenBank/DDBJ databases">
        <title>Caerostris extrusa draft genome.</title>
        <authorList>
            <person name="Kono N."/>
            <person name="Arakawa K."/>
        </authorList>
    </citation>
    <scope>NUCLEOTIDE SEQUENCE [LARGE SCALE GENOMIC DNA]</scope>
</reference>
<evidence type="ECO:0000313" key="2">
    <source>
        <dbReference type="Proteomes" id="UP001054945"/>
    </source>
</evidence>
<gene>
    <name evidence="1" type="ORF">CEXT_87011</name>
</gene>
<sequence>MLFAFHCDNHLNQSSEFIGKVEYEHHFESQGLNTLMSDELMSAIQVKARYSRKPLVEHQKVPQTNSWGWFRFIGKISRR</sequence>
<evidence type="ECO:0000313" key="1">
    <source>
        <dbReference type="EMBL" id="GIZ02002.1"/>
    </source>
</evidence>
<proteinExistence type="predicted"/>
<organism evidence="1 2">
    <name type="scientific">Caerostris extrusa</name>
    <name type="common">Bark spider</name>
    <name type="synonym">Caerostris bankana</name>
    <dbReference type="NCBI Taxonomy" id="172846"/>
    <lineage>
        <taxon>Eukaryota</taxon>
        <taxon>Metazoa</taxon>
        <taxon>Ecdysozoa</taxon>
        <taxon>Arthropoda</taxon>
        <taxon>Chelicerata</taxon>
        <taxon>Arachnida</taxon>
        <taxon>Araneae</taxon>
        <taxon>Araneomorphae</taxon>
        <taxon>Entelegynae</taxon>
        <taxon>Araneoidea</taxon>
        <taxon>Araneidae</taxon>
        <taxon>Caerostris</taxon>
    </lineage>
</organism>
<dbReference type="Proteomes" id="UP001054945">
    <property type="component" value="Unassembled WGS sequence"/>
</dbReference>
<protein>
    <submittedName>
        <fullName evidence="1">Uncharacterized protein</fullName>
    </submittedName>
</protein>
<comment type="caution">
    <text evidence="1">The sequence shown here is derived from an EMBL/GenBank/DDBJ whole genome shotgun (WGS) entry which is preliminary data.</text>
</comment>
<name>A0AAV4Y783_CAEEX</name>
<dbReference type="EMBL" id="BPLR01001383">
    <property type="protein sequence ID" value="GIZ02002.1"/>
    <property type="molecule type" value="Genomic_DNA"/>
</dbReference>
<dbReference type="AlphaFoldDB" id="A0AAV4Y783"/>
<keyword evidence="2" id="KW-1185">Reference proteome</keyword>
<accession>A0AAV4Y783</accession>